<dbReference type="SUPFAM" id="SSF48613">
    <property type="entry name" value="Heme oxygenase-like"/>
    <property type="match status" value="1"/>
</dbReference>
<organism evidence="1 2">
    <name type="scientific">Phytohabitans maris</name>
    <dbReference type="NCBI Taxonomy" id="3071409"/>
    <lineage>
        <taxon>Bacteria</taxon>
        <taxon>Bacillati</taxon>
        <taxon>Actinomycetota</taxon>
        <taxon>Actinomycetes</taxon>
        <taxon>Micromonosporales</taxon>
        <taxon>Micromonosporaceae</taxon>
    </lineage>
</organism>
<dbReference type="SMART" id="SM01236">
    <property type="entry name" value="Haem_oxygenase_2"/>
    <property type="match status" value="1"/>
</dbReference>
<name>A0ABU0ZWB5_9ACTN</name>
<dbReference type="EMBL" id="JAVHUY010000078">
    <property type="protein sequence ID" value="MDQ7911321.1"/>
    <property type="molecule type" value="Genomic_DNA"/>
</dbReference>
<dbReference type="Proteomes" id="UP001230908">
    <property type="component" value="Unassembled WGS sequence"/>
</dbReference>
<dbReference type="Pfam" id="PF14518">
    <property type="entry name" value="Haem_oxygenas_2"/>
    <property type="match status" value="1"/>
</dbReference>
<dbReference type="RefSeq" id="WP_308718536.1">
    <property type="nucleotide sequence ID" value="NZ_JAVHUY010000078.1"/>
</dbReference>
<dbReference type="Gene3D" id="1.20.910.10">
    <property type="entry name" value="Heme oxygenase-like"/>
    <property type="match status" value="1"/>
</dbReference>
<comment type="caution">
    <text evidence="1">The sequence shown here is derived from an EMBL/GenBank/DDBJ whole genome shotgun (WGS) entry which is preliminary data.</text>
</comment>
<proteinExistence type="predicted"/>
<accession>A0ABU0ZWB5</accession>
<reference evidence="1 2" key="1">
    <citation type="submission" date="2023-08" db="EMBL/GenBank/DDBJ databases">
        <title>Phytohabitans sansha sp. nov., isolated from marine sediment.</title>
        <authorList>
            <person name="Zhao Y."/>
            <person name="Yi K."/>
        </authorList>
    </citation>
    <scope>NUCLEOTIDE SEQUENCE [LARGE SCALE GENOMIC DNA]</scope>
    <source>
        <strain evidence="1 2">ZYX-F-186</strain>
    </source>
</reference>
<dbReference type="InterPro" id="IPR016084">
    <property type="entry name" value="Haem_Oase-like_multi-hlx"/>
</dbReference>
<sequence>MSAPVAWTDGPTAMRVTLDLVAPALRGAAARLWRPSGLTERYPAYLAAMYAVIRASVPLMEAAARRCTESSGALERRLREYLEEHIAEERDHDEWLLADLAAVGVDPETVRRALPDVAVARMVGAQYYWIHHHHPVGLLGYVAVLEGNAPSPLLAEHLAAATGLPDAAFRTVRHHAVLDLDHSAAIDRLLDELPLTAWHTTAVNVSALSTVETLVDLYTRLGGSDDRPTA</sequence>
<gene>
    <name evidence="1" type="ORF">RB614_43215</name>
</gene>
<evidence type="ECO:0000313" key="1">
    <source>
        <dbReference type="EMBL" id="MDQ7911321.1"/>
    </source>
</evidence>
<evidence type="ECO:0000313" key="2">
    <source>
        <dbReference type="Proteomes" id="UP001230908"/>
    </source>
</evidence>
<keyword evidence="2" id="KW-1185">Reference proteome</keyword>
<protein>
    <submittedName>
        <fullName evidence="1">Iron-containing redox enzyme family protein</fullName>
    </submittedName>
</protein>